<dbReference type="EMBL" id="JAUEDK010000001">
    <property type="protein sequence ID" value="MDN0073446.1"/>
    <property type="molecule type" value="Genomic_DNA"/>
</dbReference>
<dbReference type="PANTHER" id="PTHR11080">
    <property type="entry name" value="PYRAZINAMIDASE/NICOTINAMIDASE"/>
    <property type="match status" value="1"/>
</dbReference>
<dbReference type="InterPro" id="IPR036380">
    <property type="entry name" value="Isochorismatase-like_sf"/>
</dbReference>
<proteinExistence type="inferred from homology"/>
<organism evidence="3 4">
    <name type="scientific">Crenobacter oryzisoli</name>
    <dbReference type="NCBI Taxonomy" id="3056844"/>
    <lineage>
        <taxon>Bacteria</taxon>
        <taxon>Pseudomonadati</taxon>
        <taxon>Pseudomonadota</taxon>
        <taxon>Betaproteobacteria</taxon>
        <taxon>Neisseriales</taxon>
        <taxon>Neisseriaceae</taxon>
        <taxon>Crenobacter</taxon>
    </lineage>
</organism>
<evidence type="ECO:0000313" key="4">
    <source>
        <dbReference type="Proteomes" id="UP001168540"/>
    </source>
</evidence>
<dbReference type="RefSeq" id="WP_289827967.1">
    <property type="nucleotide sequence ID" value="NZ_JAUEDK010000001.1"/>
</dbReference>
<sequence length="262" mass="28858">MARSDNVHLLIIDPQNDFCDIAGAALPVTGASADLQRIAELIDRHGERLAGITVTLDSHHSYDIAHGSYWRNAEGGQPAHTPISRADVEAGRWQPVDPAKRAHTLDYLADVGLYIWPEHCLIGSWGHNIYAPLHQALQRWERQHHRTITPLFKGLNPDTEHFSAFEADRPDAADPDTQFEPRRVAHLIEADRVLVAGEALSHCVASSVRSLMHHLGADFTRKLVLLDDAASPVPGFEALGEGFVAEFRQQGGRLARCANAFG</sequence>
<dbReference type="Gene3D" id="3.40.50.850">
    <property type="entry name" value="Isochorismatase-like"/>
    <property type="match status" value="1"/>
</dbReference>
<comment type="caution">
    <text evidence="3">The sequence shown here is derived from an EMBL/GenBank/DDBJ whole genome shotgun (WGS) entry which is preliminary data.</text>
</comment>
<protein>
    <submittedName>
        <fullName evidence="3">Isochorismatase family protein</fullName>
    </submittedName>
</protein>
<evidence type="ECO:0000256" key="1">
    <source>
        <dbReference type="ARBA" id="ARBA00006336"/>
    </source>
</evidence>
<gene>
    <name evidence="3" type="ORF">QU481_00840</name>
</gene>
<dbReference type="Proteomes" id="UP001168540">
    <property type="component" value="Unassembled WGS sequence"/>
</dbReference>
<evidence type="ECO:0000313" key="3">
    <source>
        <dbReference type="EMBL" id="MDN0073446.1"/>
    </source>
</evidence>
<keyword evidence="2" id="KW-0378">Hydrolase</keyword>
<dbReference type="PANTHER" id="PTHR11080:SF2">
    <property type="entry name" value="LD05707P"/>
    <property type="match status" value="1"/>
</dbReference>
<keyword evidence="4" id="KW-1185">Reference proteome</keyword>
<dbReference type="InterPro" id="IPR052347">
    <property type="entry name" value="Isochorismatase_Nicotinamidase"/>
</dbReference>
<dbReference type="SUPFAM" id="SSF52499">
    <property type="entry name" value="Isochorismatase-like hydrolases"/>
    <property type="match status" value="1"/>
</dbReference>
<evidence type="ECO:0000256" key="2">
    <source>
        <dbReference type="ARBA" id="ARBA00022801"/>
    </source>
</evidence>
<accession>A0ABT7XI46</accession>
<name>A0ABT7XI46_9NEIS</name>
<comment type="similarity">
    <text evidence="1">Belongs to the isochorismatase family.</text>
</comment>
<reference evidence="3" key="1">
    <citation type="submission" date="2023-06" db="EMBL/GenBank/DDBJ databases">
        <authorList>
            <person name="Zhang S."/>
        </authorList>
    </citation>
    <scope>NUCLEOTIDE SEQUENCE</scope>
    <source>
        <strain evidence="3">SG2303</strain>
    </source>
</reference>